<keyword evidence="6 10" id="KW-0418">Kinase</keyword>
<evidence type="ECO:0000313" key="10">
    <source>
        <dbReference type="EMBL" id="SDE61010.1"/>
    </source>
</evidence>
<name>A0A1G7EBM5_9DEIN</name>
<dbReference type="EMBL" id="FNBC01000005">
    <property type="protein sequence ID" value="SDE61010.1"/>
    <property type="molecule type" value="Genomic_DNA"/>
</dbReference>
<evidence type="ECO:0000256" key="2">
    <source>
        <dbReference type="ARBA" id="ARBA00012438"/>
    </source>
</evidence>
<dbReference type="SMART" id="SM00387">
    <property type="entry name" value="HATPase_c"/>
    <property type="match status" value="1"/>
</dbReference>
<evidence type="ECO:0000256" key="7">
    <source>
        <dbReference type="ARBA" id="ARBA00022840"/>
    </source>
</evidence>
<evidence type="ECO:0000256" key="8">
    <source>
        <dbReference type="ARBA" id="ARBA00023012"/>
    </source>
</evidence>
<gene>
    <name evidence="10" type="ORF">SAMN04488243_10534</name>
</gene>
<dbReference type="InterPro" id="IPR005467">
    <property type="entry name" value="His_kinase_dom"/>
</dbReference>
<dbReference type="InterPro" id="IPR011712">
    <property type="entry name" value="Sig_transdc_His_kin_sub3_dim/P"/>
</dbReference>
<evidence type="ECO:0000256" key="3">
    <source>
        <dbReference type="ARBA" id="ARBA00022553"/>
    </source>
</evidence>
<keyword evidence="7" id="KW-0067">ATP-binding</keyword>
<accession>A0A1G7EBM5</accession>
<keyword evidence="11" id="KW-1185">Reference proteome</keyword>
<dbReference type="InterPro" id="IPR036890">
    <property type="entry name" value="HATPase_C_sf"/>
</dbReference>
<keyword evidence="5" id="KW-0547">Nucleotide-binding</keyword>
<evidence type="ECO:0000256" key="5">
    <source>
        <dbReference type="ARBA" id="ARBA00022741"/>
    </source>
</evidence>
<evidence type="ECO:0000256" key="4">
    <source>
        <dbReference type="ARBA" id="ARBA00022679"/>
    </source>
</evidence>
<keyword evidence="8" id="KW-0902">Two-component regulatory system</keyword>
<dbReference type="SUPFAM" id="SSF55874">
    <property type="entry name" value="ATPase domain of HSP90 chaperone/DNA topoisomerase II/histidine kinase"/>
    <property type="match status" value="1"/>
</dbReference>
<dbReference type="PANTHER" id="PTHR24421">
    <property type="entry name" value="NITRATE/NITRITE SENSOR PROTEIN NARX-RELATED"/>
    <property type="match status" value="1"/>
</dbReference>
<dbReference type="OrthoDB" id="9781904at2"/>
<feature type="domain" description="Histidine kinase" evidence="9">
    <location>
        <begin position="141"/>
        <end position="322"/>
    </location>
</feature>
<dbReference type="EC" id="2.7.13.3" evidence="2"/>
<dbReference type="GO" id="GO:0000155">
    <property type="term" value="F:phosphorelay sensor kinase activity"/>
    <property type="evidence" value="ECO:0007669"/>
    <property type="project" value="InterPro"/>
</dbReference>
<protein>
    <recommendedName>
        <fullName evidence="2">histidine kinase</fullName>
        <ecNumber evidence="2">2.7.13.3</ecNumber>
    </recommendedName>
</protein>
<dbReference type="GO" id="GO:0005524">
    <property type="term" value="F:ATP binding"/>
    <property type="evidence" value="ECO:0007669"/>
    <property type="project" value="UniProtKB-KW"/>
</dbReference>
<organism evidence="10 11">
    <name type="scientific">Thermus arciformis</name>
    <dbReference type="NCBI Taxonomy" id="482827"/>
    <lineage>
        <taxon>Bacteria</taxon>
        <taxon>Thermotogati</taxon>
        <taxon>Deinococcota</taxon>
        <taxon>Deinococci</taxon>
        <taxon>Thermales</taxon>
        <taxon>Thermaceae</taxon>
        <taxon>Thermus</taxon>
    </lineage>
</organism>
<dbReference type="InterPro" id="IPR050482">
    <property type="entry name" value="Sensor_HK_TwoCompSys"/>
</dbReference>
<comment type="catalytic activity">
    <reaction evidence="1">
        <text>ATP + protein L-histidine = ADP + protein N-phospho-L-histidine.</text>
        <dbReference type="EC" id="2.7.13.3"/>
    </reaction>
</comment>
<dbReference type="Gene3D" id="3.30.565.10">
    <property type="entry name" value="Histidine kinase-like ATPase, C-terminal domain"/>
    <property type="match status" value="1"/>
</dbReference>
<dbReference type="RefSeq" id="WP_093005746.1">
    <property type="nucleotide sequence ID" value="NZ_FNBC01000005.1"/>
</dbReference>
<dbReference type="Proteomes" id="UP000199446">
    <property type="component" value="Unassembled WGS sequence"/>
</dbReference>
<dbReference type="PANTHER" id="PTHR24421:SF10">
    <property type="entry name" value="NITRATE_NITRITE SENSOR PROTEIN NARQ"/>
    <property type="match status" value="1"/>
</dbReference>
<reference evidence="11" key="1">
    <citation type="submission" date="2016-10" db="EMBL/GenBank/DDBJ databases">
        <authorList>
            <person name="Varghese N."/>
            <person name="Submissions S."/>
        </authorList>
    </citation>
    <scope>NUCLEOTIDE SEQUENCE [LARGE SCALE GENOMIC DNA]</scope>
    <source>
        <strain evidence="11">CGMCC 1.6992</strain>
    </source>
</reference>
<sequence>MDCTRLALALAEAKTREEVMRKALRLLEEAGSIRCGEAYWVGEGLRLFQMQACRTTCSLVGRSRRLAEEAVAQGSPVRADTFLALPVGEPGRRPLAVLVLSLEEGATPPEALAPLLLLALKRAGLGQAARLLRAQEEERRRVGRELHDGVGSLLTAALLTLKVAEKHPEKLPEARNQVAEALEEVRRLSRELRLPLLDDLGLEAALRRYLEEYQKSGLRVEADLQVPPLPKEKEVALFRVLQEALTNVLRHAKARRVRVALWVEEDRLFGAVEDDGVGFDLERTPVSVGLLGMQERIEGLGGSLHLRSAPGEGTRVEFGVPL</sequence>
<evidence type="ECO:0000256" key="6">
    <source>
        <dbReference type="ARBA" id="ARBA00022777"/>
    </source>
</evidence>
<dbReference type="STRING" id="482827.SAMN04488243_10534"/>
<keyword evidence="4" id="KW-0808">Transferase</keyword>
<dbReference type="CDD" id="cd16917">
    <property type="entry name" value="HATPase_UhpB-NarQ-NarX-like"/>
    <property type="match status" value="1"/>
</dbReference>
<dbReference type="PROSITE" id="PS50109">
    <property type="entry name" value="HIS_KIN"/>
    <property type="match status" value="1"/>
</dbReference>
<dbReference type="Pfam" id="PF07730">
    <property type="entry name" value="HisKA_3"/>
    <property type="match status" value="1"/>
</dbReference>
<dbReference type="Gene3D" id="1.20.5.1930">
    <property type="match status" value="1"/>
</dbReference>
<dbReference type="InterPro" id="IPR003594">
    <property type="entry name" value="HATPase_dom"/>
</dbReference>
<evidence type="ECO:0000313" key="11">
    <source>
        <dbReference type="Proteomes" id="UP000199446"/>
    </source>
</evidence>
<dbReference type="AlphaFoldDB" id="A0A1G7EBM5"/>
<dbReference type="GO" id="GO:0046983">
    <property type="term" value="F:protein dimerization activity"/>
    <property type="evidence" value="ECO:0007669"/>
    <property type="project" value="InterPro"/>
</dbReference>
<dbReference type="GO" id="GO:0016020">
    <property type="term" value="C:membrane"/>
    <property type="evidence" value="ECO:0007669"/>
    <property type="project" value="InterPro"/>
</dbReference>
<evidence type="ECO:0000259" key="9">
    <source>
        <dbReference type="PROSITE" id="PS50109"/>
    </source>
</evidence>
<evidence type="ECO:0000256" key="1">
    <source>
        <dbReference type="ARBA" id="ARBA00000085"/>
    </source>
</evidence>
<proteinExistence type="predicted"/>
<dbReference type="Pfam" id="PF02518">
    <property type="entry name" value="HATPase_c"/>
    <property type="match status" value="1"/>
</dbReference>
<keyword evidence="3" id="KW-0597">Phosphoprotein</keyword>